<reference evidence="9 10" key="1">
    <citation type="submission" date="2019-12" db="EMBL/GenBank/DDBJ databases">
        <title>Comparative genomics gives insights into the taxonomy of the Azoarcus-Aromatoleum group and reveals separate origins of nif in the plant-associated Azoarcus and non-plant-associated Aromatoleum sub-groups.</title>
        <authorList>
            <person name="Lafos M."/>
            <person name="Maluk M."/>
            <person name="Batista M."/>
            <person name="Junghare M."/>
            <person name="Carmona M."/>
            <person name="Faoro H."/>
            <person name="Cruz L.M."/>
            <person name="Battistoni F."/>
            <person name="De Souza E."/>
            <person name="Pedrosa F."/>
            <person name="Chen W.-M."/>
            <person name="Poole P.S."/>
            <person name="Dixon R.A."/>
            <person name="James E.K."/>
        </authorList>
    </citation>
    <scope>NUCLEOTIDE SEQUENCE [LARGE SCALE GENOMIC DNA]</scope>
    <source>
        <strain evidence="9 10">ToN1</strain>
    </source>
</reference>
<feature type="domain" description="PPIase FKBP-type" evidence="8">
    <location>
        <begin position="47"/>
        <end position="133"/>
    </location>
</feature>
<protein>
    <recommendedName>
        <fullName evidence="6">Peptidyl-prolyl cis-trans isomerase</fullName>
        <ecNumber evidence="6">5.2.1.8</ecNumber>
    </recommendedName>
</protein>
<dbReference type="PANTHER" id="PTHR43811">
    <property type="entry name" value="FKBP-TYPE PEPTIDYL-PROLYL CIS-TRANS ISOMERASE FKPA"/>
    <property type="match status" value="1"/>
</dbReference>
<proteinExistence type="inferred from homology"/>
<feature type="chain" id="PRO_5046757418" description="Peptidyl-prolyl cis-trans isomerase" evidence="7">
    <location>
        <begin position="20"/>
        <end position="134"/>
    </location>
</feature>
<dbReference type="SUPFAM" id="SSF54534">
    <property type="entry name" value="FKBP-like"/>
    <property type="match status" value="1"/>
</dbReference>
<evidence type="ECO:0000256" key="2">
    <source>
        <dbReference type="ARBA" id="ARBA00006577"/>
    </source>
</evidence>
<comment type="similarity">
    <text evidence="2 6">Belongs to the FKBP-type PPIase family.</text>
</comment>
<dbReference type="Pfam" id="PF00254">
    <property type="entry name" value="FKBP_C"/>
    <property type="match status" value="1"/>
</dbReference>
<evidence type="ECO:0000256" key="6">
    <source>
        <dbReference type="RuleBase" id="RU003915"/>
    </source>
</evidence>
<keyword evidence="7" id="KW-0732">Signal</keyword>
<evidence type="ECO:0000256" key="5">
    <source>
        <dbReference type="PROSITE-ProRule" id="PRU00277"/>
    </source>
</evidence>
<dbReference type="Proteomes" id="UP000652074">
    <property type="component" value="Unassembled WGS sequence"/>
</dbReference>
<dbReference type="RefSeq" id="WP_169206839.1">
    <property type="nucleotide sequence ID" value="NZ_CP059560.1"/>
</dbReference>
<keyword evidence="3 5" id="KW-0697">Rotamase</keyword>
<dbReference type="PROSITE" id="PS50059">
    <property type="entry name" value="FKBP_PPIASE"/>
    <property type="match status" value="1"/>
</dbReference>
<dbReference type="GO" id="GO:0016853">
    <property type="term" value="F:isomerase activity"/>
    <property type="evidence" value="ECO:0007669"/>
    <property type="project" value="UniProtKB-KW"/>
</dbReference>
<evidence type="ECO:0000313" key="9">
    <source>
        <dbReference type="EMBL" id="NMF89473.1"/>
    </source>
</evidence>
<feature type="signal peptide" evidence="7">
    <location>
        <begin position="1"/>
        <end position="19"/>
    </location>
</feature>
<name>A0ABX1MSA3_9RHOO</name>
<dbReference type="PANTHER" id="PTHR43811:SF19">
    <property type="entry name" value="39 KDA FK506-BINDING NUCLEAR PROTEIN"/>
    <property type="match status" value="1"/>
</dbReference>
<organism evidence="9 10">
    <name type="scientific">Aromatoleum petrolei</name>
    <dbReference type="NCBI Taxonomy" id="76116"/>
    <lineage>
        <taxon>Bacteria</taxon>
        <taxon>Pseudomonadati</taxon>
        <taxon>Pseudomonadota</taxon>
        <taxon>Betaproteobacteria</taxon>
        <taxon>Rhodocyclales</taxon>
        <taxon>Rhodocyclaceae</taxon>
        <taxon>Aromatoleum</taxon>
    </lineage>
</organism>
<evidence type="ECO:0000256" key="4">
    <source>
        <dbReference type="ARBA" id="ARBA00023235"/>
    </source>
</evidence>
<dbReference type="InterPro" id="IPR046357">
    <property type="entry name" value="PPIase_dom_sf"/>
</dbReference>
<keyword evidence="4 5" id="KW-0413">Isomerase</keyword>
<dbReference type="EMBL" id="WTVR01000024">
    <property type="protein sequence ID" value="NMF89473.1"/>
    <property type="molecule type" value="Genomic_DNA"/>
</dbReference>
<gene>
    <name evidence="9" type="ORF">GPA26_13435</name>
</gene>
<sequence>MMRLFVVLALVCFPFAAQAAGPAAETLPSGVTVERYKEGTGTAPTKTDVVRVHYQGTLANGREFDSSYGRGQPAEFPVNGVIPCWTEVLQLMKPGGAVRITCPPQTAYGERGIAGTIPPNSTLTFVVELLEVKH</sequence>
<comment type="catalytic activity">
    <reaction evidence="1 5 6">
        <text>[protein]-peptidylproline (omega=180) = [protein]-peptidylproline (omega=0)</text>
        <dbReference type="Rhea" id="RHEA:16237"/>
        <dbReference type="Rhea" id="RHEA-COMP:10747"/>
        <dbReference type="Rhea" id="RHEA-COMP:10748"/>
        <dbReference type="ChEBI" id="CHEBI:83833"/>
        <dbReference type="ChEBI" id="CHEBI:83834"/>
        <dbReference type="EC" id="5.2.1.8"/>
    </reaction>
</comment>
<evidence type="ECO:0000313" key="10">
    <source>
        <dbReference type="Proteomes" id="UP000652074"/>
    </source>
</evidence>
<evidence type="ECO:0000256" key="7">
    <source>
        <dbReference type="SAM" id="SignalP"/>
    </source>
</evidence>
<evidence type="ECO:0000259" key="8">
    <source>
        <dbReference type="PROSITE" id="PS50059"/>
    </source>
</evidence>
<keyword evidence="10" id="KW-1185">Reference proteome</keyword>
<comment type="caution">
    <text evidence="9">The sequence shown here is derived from an EMBL/GenBank/DDBJ whole genome shotgun (WGS) entry which is preliminary data.</text>
</comment>
<dbReference type="InterPro" id="IPR001179">
    <property type="entry name" value="PPIase_FKBP_dom"/>
</dbReference>
<evidence type="ECO:0000256" key="3">
    <source>
        <dbReference type="ARBA" id="ARBA00023110"/>
    </source>
</evidence>
<dbReference type="EC" id="5.2.1.8" evidence="6"/>
<dbReference type="Gene3D" id="3.10.50.40">
    <property type="match status" value="1"/>
</dbReference>
<evidence type="ECO:0000256" key="1">
    <source>
        <dbReference type="ARBA" id="ARBA00000971"/>
    </source>
</evidence>
<accession>A0ABX1MSA3</accession>